<evidence type="ECO:0000259" key="8">
    <source>
        <dbReference type="PROSITE" id="PS50928"/>
    </source>
</evidence>
<dbReference type="Gene3D" id="1.10.3720.10">
    <property type="entry name" value="MetI-like"/>
    <property type="match status" value="1"/>
</dbReference>
<dbReference type="Pfam" id="PF00528">
    <property type="entry name" value="BPD_transp_1"/>
    <property type="match status" value="1"/>
</dbReference>
<dbReference type="InterPro" id="IPR050809">
    <property type="entry name" value="UgpAE/MalFG_permease"/>
</dbReference>
<name>A0A844F5C1_CLOSV</name>
<protein>
    <submittedName>
        <fullName evidence="9">Sugar ABC transporter permease</fullName>
    </submittedName>
</protein>
<comment type="caution">
    <text evidence="9">The sequence shown here is derived from an EMBL/GenBank/DDBJ whole genome shotgun (WGS) entry which is preliminary data.</text>
</comment>
<gene>
    <name evidence="9" type="ORF">FYJ37_05050</name>
</gene>
<evidence type="ECO:0000256" key="6">
    <source>
        <dbReference type="ARBA" id="ARBA00023136"/>
    </source>
</evidence>
<comment type="subcellular location">
    <subcellularLocation>
        <location evidence="1 7">Cell membrane</location>
        <topology evidence="1 7">Multi-pass membrane protein</topology>
    </subcellularLocation>
</comment>
<keyword evidence="2 7" id="KW-0813">Transport</keyword>
<feature type="transmembrane region" description="Helical" evidence="7">
    <location>
        <begin position="168"/>
        <end position="186"/>
    </location>
</feature>
<feature type="transmembrane region" description="Helical" evidence="7">
    <location>
        <begin position="282"/>
        <end position="302"/>
    </location>
</feature>
<feature type="domain" description="ABC transmembrane type-1" evidence="8">
    <location>
        <begin position="87"/>
        <end position="303"/>
    </location>
</feature>
<accession>A0A844F5C1</accession>
<evidence type="ECO:0000256" key="2">
    <source>
        <dbReference type="ARBA" id="ARBA00022448"/>
    </source>
</evidence>
<keyword evidence="6 7" id="KW-0472">Membrane</keyword>
<reference evidence="9 10" key="1">
    <citation type="submission" date="2019-08" db="EMBL/GenBank/DDBJ databases">
        <title>In-depth cultivation of the pig gut microbiome towards novel bacterial diversity and tailored functional studies.</title>
        <authorList>
            <person name="Wylensek D."/>
            <person name="Hitch T.C.A."/>
            <person name="Clavel T."/>
        </authorList>
    </citation>
    <scope>NUCLEOTIDE SEQUENCE [LARGE SCALE GENOMIC DNA]</scope>
    <source>
        <strain evidence="9 10">BL-389-WT-3D</strain>
    </source>
</reference>
<proteinExistence type="inferred from homology"/>
<feature type="transmembrane region" description="Helical" evidence="7">
    <location>
        <begin position="127"/>
        <end position="148"/>
    </location>
</feature>
<feature type="transmembrane region" description="Helical" evidence="7">
    <location>
        <begin position="229"/>
        <end position="246"/>
    </location>
</feature>
<dbReference type="AlphaFoldDB" id="A0A844F5C1"/>
<dbReference type="PANTHER" id="PTHR43227:SF11">
    <property type="entry name" value="BLL4140 PROTEIN"/>
    <property type="match status" value="1"/>
</dbReference>
<dbReference type="Proteomes" id="UP000462363">
    <property type="component" value="Unassembled WGS sequence"/>
</dbReference>
<evidence type="ECO:0000256" key="1">
    <source>
        <dbReference type="ARBA" id="ARBA00004651"/>
    </source>
</evidence>
<evidence type="ECO:0000313" key="9">
    <source>
        <dbReference type="EMBL" id="MSS39736.1"/>
    </source>
</evidence>
<evidence type="ECO:0000256" key="3">
    <source>
        <dbReference type="ARBA" id="ARBA00022475"/>
    </source>
</evidence>
<dbReference type="GO" id="GO:0055085">
    <property type="term" value="P:transmembrane transport"/>
    <property type="evidence" value="ECO:0007669"/>
    <property type="project" value="InterPro"/>
</dbReference>
<evidence type="ECO:0000256" key="4">
    <source>
        <dbReference type="ARBA" id="ARBA00022692"/>
    </source>
</evidence>
<keyword evidence="4 7" id="KW-0812">Transmembrane</keyword>
<dbReference type="SUPFAM" id="SSF161098">
    <property type="entry name" value="MetI-like"/>
    <property type="match status" value="1"/>
</dbReference>
<dbReference type="InterPro" id="IPR000515">
    <property type="entry name" value="MetI-like"/>
</dbReference>
<keyword evidence="3" id="KW-1003">Cell membrane</keyword>
<dbReference type="SUPFAM" id="SSF160964">
    <property type="entry name" value="MalF N-terminal region-like"/>
    <property type="match status" value="1"/>
</dbReference>
<dbReference type="GO" id="GO:0005886">
    <property type="term" value="C:plasma membrane"/>
    <property type="evidence" value="ECO:0007669"/>
    <property type="project" value="UniProtKB-SubCell"/>
</dbReference>
<feature type="transmembrane region" description="Helical" evidence="7">
    <location>
        <begin position="28"/>
        <end position="50"/>
    </location>
</feature>
<dbReference type="CDD" id="cd06261">
    <property type="entry name" value="TM_PBP2"/>
    <property type="match status" value="1"/>
</dbReference>
<evidence type="ECO:0000313" key="10">
    <source>
        <dbReference type="Proteomes" id="UP000462363"/>
    </source>
</evidence>
<organism evidence="9 10">
    <name type="scientific">Clostridium scindens (strain JCM 10418 / VPI 12708)</name>
    <dbReference type="NCBI Taxonomy" id="29347"/>
    <lineage>
        <taxon>Bacteria</taxon>
        <taxon>Bacillati</taxon>
        <taxon>Bacillota</taxon>
        <taxon>Clostridia</taxon>
        <taxon>Lachnospirales</taxon>
        <taxon>Lachnospiraceae</taxon>
    </lineage>
</organism>
<dbReference type="PANTHER" id="PTHR43227">
    <property type="entry name" value="BLL4140 PROTEIN"/>
    <property type="match status" value="1"/>
</dbReference>
<comment type="similarity">
    <text evidence="7">Belongs to the binding-protein-dependent transport system permease family.</text>
</comment>
<evidence type="ECO:0000256" key="5">
    <source>
        <dbReference type="ARBA" id="ARBA00022989"/>
    </source>
</evidence>
<dbReference type="PROSITE" id="PS50928">
    <property type="entry name" value="ABC_TM1"/>
    <property type="match status" value="1"/>
</dbReference>
<dbReference type="EMBL" id="VUMB01000008">
    <property type="protein sequence ID" value="MSS39736.1"/>
    <property type="molecule type" value="Genomic_DNA"/>
</dbReference>
<feature type="transmembrane region" description="Helical" evidence="7">
    <location>
        <begin position="90"/>
        <end position="115"/>
    </location>
</feature>
<evidence type="ECO:0000256" key="7">
    <source>
        <dbReference type="RuleBase" id="RU363032"/>
    </source>
</evidence>
<dbReference type="InterPro" id="IPR035906">
    <property type="entry name" value="MetI-like_sf"/>
</dbReference>
<sequence length="314" mass="35199">MRGREFFGGILCPFHMTEGNEPMKNNRFVAAVLIPGFVFMLIFAVFPVAYGLGISFYDYNPASTHNLFLGIENYKRLIQDETFWKAVRNTVFFCVAAVAGNIVITLFLAKIISVLPSKRLKTLFRTILFIPCIAPMVGTSMVWKYGIVGTDGGTINQILAFFGRSPKNWLLTTLPLMIIIIVYTLWADIGYNVVLFTAGIESVPKEFDEAAAIDGAGPIRRFISIKLPLMGRTFAFVTIMTMANYFQMFAQFRIFAAKGGIDNSAMVLTNYIFKTSFLSFDMGYASAIATALFLIVFLVALVQNKMMRSDWSYE</sequence>
<keyword evidence="5 7" id="KW-1133">Transmembrane helix</keyword>